<reference evidence="1 2" key="1">
    <citation type="submission" date="2020-12" db="EMBL/GenBank/DDBJ databases">
        <title>FDA dAtabase for Regulatory Grade micrObial Sequences (FDA-ARGOS): Supporting development and validation of Infectious Disease Dx tests.</title>
        <authorList>
            <person name="Sproer C."/>
            <person name="Gronow S."/>
            <person name="Severitt S."/>
            <person name="Schroder I."/>
            <person name="Tallon L."/>
            <person name="Sadzewicz L."/>
            <person name="Zhao X."/>
            <person name="Boylan J."/>
            <person name="Ott S."/>
            <person name="Bowen H."/>
            <person name="Vavikolanu K."/>
            <person name="Mehta A."/>
            <person name="Aluvathingal J."/>
            <person name="Nadendla S."/>
            <person name="Lowell S."/>
            <person name="Myers T."/>
            <person name="Yan Y."/>
            <person name="Sichtig H."/>
        </authorList>
    </citation>
    <scope>NUCLEOTIDE SEQUENCE [LARGE SCALE GENOMIC DNA]</scope>
    <source>
        <strain evidence="1 2">FDAARGOS_1053</strain>
    </source>
</reference>
<dbReference type="EMBL" id="CP066007">
    <property type="protein sequence ID" value="QQB46233.1"/>
    <property type="molecule type" value="Genomic_DNA"/>
</dbReference>
<proteinExistence type="predicted"/>
<dbReference type="GeneID" id="92759494"/>
<dbReference type="Proteomes" id="UP000596145">
    <property type="component" value="Chromosome"/>
</dbReference>
<gene>
    <name evidence="1" type="ORF">I6I10_12435</name>
</gene>
<dbReference type="RefSeq" id="WP_084036948.1">
    <property type="nucleotide sequence ID" value="NZ_CP066007.1"/>
</dbReference>
<protein>
    <submittedName>
        <fullName evidence="1">Uncharacterized protein</fullName>
    </submittedName>
</protein>
<sequence length="187" mass="21966">MPHPRRDNALLVRRIHKQLTKQYDELREAVGVALDYRRNLPYVDYLDEYPGLDREAMLVALHRQFRESGLGGLKLCEASGFPTRLWFENDDAFLVVRRKKGFRNSPIETPDQPLIENKRRIVLFWEFPKPETDSITKFSIQLFDGEGTLEEARKLSQEFQLLTPNEKITEDKFYPTRADEQGFNFGT</sequence>
<evidence type="ECO:0000313" key="1">
    <source>
        <dbReference type="EMBL" id="QQB46233.1"/>
    </source>
</evidence>
<accession>A0A7T4JUU9</accession>
<evidence type="ECO:0000313" key="2">
    <source>
        <dbReference type="Proteomes" id="UP000596145"/>
    </source>
</evidence>
<dbReference type="OrthoDB" id="4413337at2"/>
<name>A0A7T4JUU9_9CORY</name>
<organism evidence="1 2">
    <name type="scientific">Corynebacterium glucuronolyticum</name>
    <dbReference type="NCBI Taxonomy" id="39791"/>
    <lineage>
        <taxon>Bacteria</taxon>
        <taxon>Bacillati</taxon>
        <taxon>Actinomycetota</taxon>
        <taxon>Actinomycetes</taxon>
        <taxon>Mycobacteriales</taxon>
        <taxon>Corynebacteriaceae</taxon>
        <taxon>Corynebacterium</taxon>
    </lineage>
</organism>
<dbReference type="AlphaFoldDB" id="A0A7T4JUU9"/>